<evidence type="ECO:0000256" key="4">
    <source>
        <dbReference type="ARBA" id="ARBA00022989"/>
    </source>
</evidence>
<feature type="transmembrane region" description="Helical" evidence="6">
    <location>
        <begin position="115"/>
        <end position="138"/>
    </location>
</feature>
<dbReference type="GO" id="GO:0016192">
    <property type="term" value="P:vesicle-mediated transport"/>
    <property type="evidence" value="ECO:0007669"/>
    <property type="project" value="InterPro"/>
</dbReference>
<evidence type="ECO:0000313" key="7">
    <source>
        <dbReference type="EMBL" id="KAG9677105.1"/>
    </source>
</evidence>
<organism evidence="7 10">
    <name type="scientific">Aureobasidium melanogenum</name>
    <name type="common">Aureobasidium pullulans var. melanogenum</name>
    <dbReference type="NCBI Taxonomy" id="46634"/>
    <lineage>
        <taxon>Eukaryota</taxon>
        <taxon>Fungi</taxon>
        <taxon>Dikarya</taxon>
        <taxon>Ascomycota</taxon>
        <taxon>Pezizomycotina</taxon>
        <taxon>Dothideomycetes</taxon>
        <taxon>Dothideomycetidae</taxon>
        <taxon>Dothideales</taxon>
        <taxon>Saccotheciaceae</taxon>
        <taxon>Aureobasidium</taxon>
    </lineage>
</organism>
<sequence>HLPSSTRHPLAYNNSAPVRSYLRLPAYSAEAHLYKLVLTRLVDDDLQYHNHPRVSSSSSAIMSGEAWLYLIAVLINAVNLFLQVFFTIMYSDLECDYINPIDLCNRLNTYIVPEAAVHAFLTILFLINGYWIALILNLPLLAWNAKKIFENQHLLDATEIFRKLNVHKKESFIKLGFHLVMFFFYLYSMIVALIRDESH</sequence>
<reference evidence="7" key="2">
    <citation type="submission" date="2021-08" db="EMBL/GenBank/DDBJ databases">
        <authorList>
            <person name="Gostincar C."/>
            <person name="Sun X."/>
            <person name="Song Z."/>
            <person name="Gunde-Cimerman N."/>
        </authorList>
    </citation>
    <scope>NUCLEOTIDE SEQUENCE</scope>
    <source>
        <strain evidence="8">EXF-9298</strain>
        <strain evidence="7">EXF-9911</strain>
    </source>
</reference>
<name>A0A9P8J160_AURME</name>
<evidence type="ECO:0000313" key="8">
    <source>
        <dbReference type="EMBL" id="KAG9982782.1"/>
    </source>
</evidence>
<feature type="non-terminal residue" evidence="7">
    <location>
        <position position="199"/>
    </location>
</feature>
<evidence type="ECO:0000313" key="9">
    <source>
        <dbReference type="Proteomes" id="UP000729357"/>
    </source>
</evidence>
<dbReference type="InterPro" id="IPR003377">
    <property type="entry name" value="Cornichon"/>
</dbReference>
<feature type="transmembrane region" description="Helical" evidence="6">
    <location>
        <begin position="172"/>
        <end position="194"/>
    </location>
</feature>
<dbReference type="InterPro" id="IPR033466">
    <property type="entry name" value="Cornichon_conserved"/>
</dbReference>
<protein>
    <submittedName>
        <fullName evidence="7">Cornichon</fullName>
    </submittedName>
</protein>
<dbReference type="SMART" id="SM01398">
    <property type="entry name" value="Cornichon"/>
    <property type="match status" value="1"/>
</dbReference>
<dbReference type="AlphaFoldDB" id="A0A9P8J160"/>
<keyword evidence="5 6" id="KW-0472">Membrane</keyword>
<evidence type="ECO:0000313" key="10">
    <source>
        <dbReference type="Proteomes" id="UP000779574"/>
    </source>
</evidence>
<dbReference type="OrthoDB" id="434393at2759"/>
<evidence type="ECO:0000256" key="5">
    <source>
        <dbReference type="ARBA" id="ARBA00023136"/>
    </source>
</evidence>
<dbReference type="GO" id="GO:0016020">
    <property type="term" value="C:membrane"/>
    <property type="evidence" value="ECO:0007669"/>
    <property type="project" value="UniProtKB-SubCell"/>
</dbReference>
<proteinExistence type="inferred from homology"/>
<dbReference type="EMBL" id="JAHFXF010001073">
    <property type="protein sequence ID" value="KAG9677105.1"/>
    <property type="molecule type" value="Genomic_DNA"/>
</dbReference>
<comment type="similarity">
    <text evidence="2">Belongs to the cornichon family.</text>
</comment>
<keyword evidence="3 6" id="KW-0812">Transmembrane</keyword>
<dbReference type="Proteomes" id="UP000779574">
    <property type="component" value="Unassembled WGS sequence"/>
</dbReference>
<dbReference type="Pfam" id="PF03311">
    <property type="entry name" value="Cornichon"/>
    <property type="match status" value="1"/>
</dbReference>
<evidence type="ECO:0000256" key="3">
    <source>
        <dbReference type="ARBA" id="ARBA00022692"/>
    </source>
</evidence>
<evidence type="ECO:0000256" key="1">
    <source>
        <dbReference type="ARBA" id="ARBA00004141"/>
    </source>
</evidence>
<accession>A0A9P8J160</accession>
<reference evidence="7" key="1">
    <citation type="journal article" date="2021" name="J Fungi (Basel)">
        <title>Virulence traits and population genomics of the black yeast Aureobasidium melanogenum.</title>
        <authorList>
            <person name="Cernosa A."/>
            <person name="Sun X."/>
            <person name="Gostincar C."/>
            <person name="Fang C."/>
            <person name="Gunde-Cimerman N."/>
            <person name="Song Z."/>
        </authorList>
    </citation>
    <scope>NUCLEOTIDE SEQUENCE</scope>
    <source>
        <strain evidence="8">EXF-9298</strain>
        <strain evidence="7">EXF-9911</strain>
    </source>
</reference>
<dbReference type="PANTHER" id="PTHR12290">
    <property type="entry name" value="CORNICHON-RELATED"/>
    <property type="match status" value="1"/>
</dbReference>
<dbReference type="PROSITE" id="PS01340">
    <property type="entry name" value="CORNICHON"/>
    <property type="match status" value="1"/>
</dbReference>
<feature type="transmembrane region" description="Helical" evidence="6">
    <location>
        <begin position="66"/>
        <end position="90"/>
    </location>
</feature>
<gene>
    <name evidence="7" type="ORF">KCU76_g15829</name>
    <name evidence="8" type="ORF">KCU98_g6541</name>
</gene>
<comment type="caution">
    <text evidence="7">The sequence shown here is derived from an EMBL/GenBank/DDBJ whole genome shotgun (WGS) entry which is preliminary data.</text>
</comment>
<dbReference type="Proteomes" id="UP000729357">
    <property type="component" value="Unassembled WGS sequence"/>
</dbReference>
<dbReference type="EMBL" id="JAHFXS010000673">
    <property type="protein sequence ID" value="KAG9982782.1"/>
    <property type="molecule type" value="Genomic_DNA"/>
</dbReference>
<comment type="subcellular location">
    <subcellularLocation>
        <location evidence="1">Membrane</location>
        <topology evidence="1">Multi-pass membrane protein</topology>
    </subcellularLocation>
</comment>
<evidence type="ECO:0000256" key="2">
    <source>
        <dbReference type="ARBA" id="ARBA00010095"/>
    </source>
</evidence>
<keyword evidence="9" id="KW-1185">Reference proteome</keyword>
<feature type="non-terminal residue" evidence="7">
    <location>
        <position position="1"/>
    </location>
</feature>
<evidence type="ECO:0000256" key="6">
    <source>
        <dbReference type="SAM" id="Phobius"/>
    </source>
</evidence>
<keyword evidence="4 6" id="KW-1133">Transmembrane helix</keyword>